<dbReference type="AlphaFoldDB" id="A0AAX1ZW90"/>
<evidence type="ECO:0000313" key="3">
    <source>
        <dbReference type="Proteomes" id="UP000269379"/>
    </source>
</evidence>
<proteinExistence type="predicted"/>
<dbReference type="EMBL" id="RKJW01000001">
    <property type="protein sequence ID" value="RUN03930.1"/>
    <property type="molecule type" value="Genomic_DNA"/>
</dbReference>
<comment type="caution">
    <text evidence="2">The sequence shown here is derived from an EMBL/GenBank/DDBJ whole genome shotgun (WGS) entry which is preliminary data.</text>
</comment>
<evidence type="ECO:0000313" key="2">
    <source>
        <dbReference type="EMBL" id="RUN03930.1"/>
    </source>
</evidence>
<name>A0AAX1ZW90_BURML</name>
<sequence length="63" mass="6743">MDQSLGARRREISTSLRTKTVENCCVENALWRIVAAGSLPADSAADGAREARGEPISAAMPHF</sequence>
<gene>
    <name evidence="2" type="ORF">EGT70_30025</name>
</gene>
<evidence type="ECO:0000256" key="1">
    <source>
        <dbReference type="SAM" id="MobiDB-lite"/>
    </source>
</evidence>
<dbReference type="Proteomes" id="UP000269379">
    <property type="component" value="Unassembled WGS sequence"/>
</dbReference>
<dbReference type="GeneID" id="92976497"/>
<protein>
    <submittedName>
        <fullName evidence="2">Uncharacterized protein</fullName>
    </submittedName>
</protein>
<dbReference type="RefSeq" id="WP_123784521.1">
    <property type="nucleotide sequence ID" value="NZ_CAJMTF010000067.1"/>
</dbReference>
<reference evidence="3" key="1">
    <citation type="submission" date="2018-10" db="EMBL/GenBank/DDBJ databases">
        <title>FDA dAtabase for Regulatory Grade micrObial Sequences (FDA-ARGOS): Supporting development and validation of Infectious Disease Dx tests.</title>
        <authorList>
            <person name="Minogue T."/>
            <person name="Wolcott M."/>
            <person name="Wasieloski L."/>
            <person name="Aguilar W."/>
            <person name="Moore D."/>
            <person name="Jaissle J."/>
            <person name="Tallon L."/>
            <person name="Sadzewicz L."/>
            <person name="Zhao X."/>
            <person name="Vavikolanu K."/>
            <person name="Mehta A."/>
            <person name="Aluvathingal J."/>
            <person name="Nadendla S."/>
            <person name="Yan Y."/>
            <person name="Sichtig H."/>
        </authorList>
    </citation>
    <scope>NUCLEOTIDE SEQUENCE [LARGE SCALE GENOMIC DNA]</scope>
    <source>
        <strain evidence="3">FDAARGOS_588</strain>
    </source>
</reference>
<organism evidence="2 3">
    <name type="scientific">Burkholderia mallei</name>
    <name type="common">Pseudomonas mallei</name>
    <dbReference type="NCBI Taxonomy" id="13373"/>
    <lineage>
        <taxon>Bacteria</taxon>
        <taxon>Pseudomonadati</taxon>
        <taxon>Pseudomonadota</taxon>
        <taxon>Betaproteobacteria</taxon>
        <taxon>Burkholderiales</taxon>
        <taxon>Burkholderiaceae</taxon>
        <taxon>Burkholderia</taxon>
        <taxon>pseudomallei group</taxon>
    </lineage>
</organism>
<feature type="region of interest" description="Disordered" evidence="1">
    <location>
        <begin position="42"/>
        <end position="63"/>
    </location>
</feature>
<accession>A0AAX1ZW90</accession>